<evidence type="ECO:0000256" key="1">
    <source>
        <dbReference type="ARBA" id="ARBA00001970"/>
    </source>
</evidence>
<evidence type="ECO:0000256" key="3">
    <source>
        <dbReference type="ARBA" id="ARBA00022723"/>
    </source>
</evidence>
<dbReference type="GO" id="GO:0020037">
    <property type="term" value="F:heme binding"/>
    <property type="evidence" value="ECO:0007669"/>
    <property type="project" value="InterPro"/>
</dbReference>
<proteinExistence type="inferred from homology"/>
<dbReference type="AlphaFoldDB" id="A0A7W9PSE3"/>
<dbReference type="GO" id="GO:0005829">
    <property type="term" value="C:cytosol"/>
    <property type="evidence" value="ECO:0007669"/>
    <property type="project" value="TreeGrafter"/>
</dbReference>
<comment type="cofactor">
    <cofactor evidence="1">
        <name>heme b</name>
        <dbReference type="ChEBI" id="CHEBI:60344"/>
    </cofactor>
</comment>
<keyword evidence="2 9" id="KW-0575">Peroxidase</keyword>
<dbReference type="RefSeq" id="WP_184964082.1">
    <property type="nucleotide sequence ID" value="NZ_BAAAWF010000087.1"/>
</dbReference>
<dbReference type="SUPFAM" id="SSF54909">
    <property type="entry name" value="Dimeric alpha+beta barrel"/>
    <property type="match status" value="1"/>
</dbReference>
<evidence type="ECO:0000313" key="9">
    <source>
        <dbReference type="EMBL" id="MBB5927011.1"/>
    </source>
</evidence>
<dbReference type="EMBL" id="JACHJK010000003">
    <property type="protein sequence ID" value="MBB5927011.1"/>
    <property type="molecule type" value="Genomic_DNA"/>
</dbReference>
<accession>A0A7W9PSE3</accession>
<organism evidence="9 10">
    <name type="scientific">Streptomyces echinatus</name>
    <dbReference type="NCBI Taxonomy" id="67293"/>
    <lineage>
        <taxon>Bacteria</taxon>
        <taxon>Bacillati</taxon>
        <taxon>Actinomycetota</taxon>
        <taxon>Actinomycetes</taxon>
        <taxon>Kitasatosporales</taxon>
        <taxon>Streptomycetaceae</taxon>
        <taxon>Streptomyces</taxon>
    </lineage>
</organism>
<dbReference type="InterPro" id="IPR011008">
    <property type="entry name" value="Dimeric_a/b-barrel"/>
</dbReference>
<feature type="domain" description="Dyp-type peroxidase N-terminal" evidence="7">
    <location>
        <begin position="5"/>
        <end position="133"/>
    </location>
</feature>
<dbReference type="Pfam" id="PF04261">
    <property type="entry name" value="Dyp_perox_N"/>
    <property type="match status" value="1"/>
</dbReference>
<evidence type="ECO:0000256" key="4">
    <source>
        <dbReference type="ARBA" id="ARBA00023002"/>
    </source>
</evidence>
<dbReference type="PROSITE" id="PS51404">
    <property type="entry name" value="DYP_PEROXIDASE"/>
    <property type="match status" value="1"/>
</dbReference>
<evidence type="ECO:0000256" key="2">
    <source>
        <dbReference type="ARBA" id="ARBA00022559"/>
    </source>
</evidence>
<dbReference type="InterPro" id="IPR048327">
    <property type="entry name" value="Dyp_perox_N"/>
</dbReference>
<dbReference type="PANTHER" id="PTHR30521:SF0">
    <property type="entry name" value="DYP-TYPE PEROXIDASE FAMILY PROTEIN"/>
    <property type="match status" value="1"/>
</dbReference>
<evidence type="ECO:0000256" key="5">
    <source>
        <dbReference type="ARBA" id="ARBA00023004"/>
    </source>
</evidence>
<dbReference type="NCBIfam" id="TIGR01413">
    <property type="entry name" value="Dyp_perox_fam"/>
    <property type="match status" value="1"/>
</dbReference>
<gene>
    <name evidence="9" type="ORF">FHS34_002467</name>
</gene>
<reference evidence="9 10" key="1">
    <citation type="submission" date="2020-08" db="EMBL/GenBank/DDBJ databases">
        <title>Genomic Encyclopedia of Type Strains, Phase III (KMG-III): the genomes of soil and plant-associated and newly described type strains.</title>
        <authorList>
            <person name="Whitman W."/>
        </authorList>
    </citation>
    <scope>NUCLEOTIDE SEQUENCE [LARGE SCALE GENOMIC DNA]</scope>
    <source>
        <strain evidence="9 10">CECT 3313</strain>
    </source>
</reference>
<dbReference type="InterPro" id="IPR006314">
    <property type="entry name" value="Dyp_peroxidase"/>
</dbReference>
<keyword evidence="4" id="KW-0560">Oxidoreductase</keyword>
<keyword evidence="3" id="KW-0479">Metal-binding</keyword>
<dbReference type="GO" id="GO:0046872">
    <property type="term" value="F:metal ion binding"/>
    <property type="evidence" value="ECO:0007669"/>
    <property type="project" value="UniProtKB-KW"/>
</dbReference>
<name>A0A7W9PSE3_9ACTN</name>
<dbReference type="GO" id="GO:0004601">
    <property type="term" value="F:peroxidase activity"/>
    <property type="evidence" value="ECO:0007669"/>
    <property type="project" value="UniProtKB-KW"/>
</dbReference>
<feature type="domain" description="Dyp-type peroxidase C-terminal" evidence="8">
    <location>
        <begin position="136"/>
        <end position="299"/>
    </location>
</feature>
<dbReference type="PANTHER" id="PTHR30521">
    <property type="entry name" value="DEFERROCHELATASE/PEROXIDASE"/>
    <property type="match status" value="1"/>
</dbReference>
<sequence length="320" mass="35017">MSEPQPVVVPPARAAVFLVVTIAPGGEDRVRDLLEDVSGLRRSVAFREPAEELSCVTGIGSAAWDRLFSGPRPRDLHPFVDVVGPRHRALGTAGDLLFHIRSHRMDLCFELARLLGERLDGAATVADEVHGFKFFDERDLLGFVDGSENPEGQPAADAVFVGDEDPEFAGGSYVTVQKYLHDMAAWNALPSEAQEKVIGRTKQANIELPDDVKPADSHVALNTLTDENGNERKIVRENMPFGSIGKGEFGTYFIGYARTPDVTEEMLRNMFLGRRQGQHDRILDFSVPVTGCLFHVPTLTFLDDLPPPPSACGAVRTGVQ</sequence>
<dbReference type="Pfam" id="PF20628">
    <property type="entry name" value="Dyp_perox_C"/>
    <property type="match status" value="1"/>
</dbReference>
<evidence type="ECO:0000259" key="7">
    <source>
        <dbReference type="Pfam" id="PF04261"/>
    </source>
</evidence>
<evidence type="ECO:0000259" key="8">
    <source>
        <dbReference type="Pfam" id="PF20628"/>
    </source>
</evidence>
<evidence type="ECO:0000256" key="6">
    <source>
        <dbReference type="ARBA" id="ARBA00025737"/>
    </source>
</evidence>
<keyword evidence="10" id="KW-1185">Reference proteome</keyword>
<dbReference type="Proteomes" id="UP000585836">
    <property type="component" value="Unassembled WGS sequence"/>
</dbReference>
<protein>
    <submittedName>
        <fullName evidence="9">Putative iron-dependent peroxidase</fullName>
    </submittedName>
</protein>
<keyword evidence="5" id="KW-0408">Iron</keyword>
<comment type="similarity">
    <text evidence="6">Belongs to the DyP-type peroxidase family.</text>
</comment>
<dbReference type="InterPro" id="IPR048328">
    <property type="entry name" value="Dyp_perox_C"/>
</dbReference>
<comment type="caution">
    <text evidence="9">The sequence shown here is derived from an EMBL/GenBank/DDBJ whole genome shotgun (WGS) entry which is preliminary data.</text>
</comment>
<evidence type="ECO:0000313" key="10">
    <source>
        <dbReference type="Proteomes" id="UP000585836"/>
    </source>
</evidence>